<organism evidence="2 3">
    <name type="scientific">Pelolinea submarina</name>
    <dbReference type="NCBI Taxonomy" id="913107"/>
    <lineage>
        <taxon>Bacteria</taxon>
        <taxon>Bacillati</taxon>
        <taxon>Chloroflexota</taxon>
        <taxon>Anaerolineae</taxon>
        <taxon>Anaerolineales</taxon>
        <taxon>Anaerolineaceae</taxon>
        <taxon>Pelolinea</taxon>
    </lineage>
</organism>
<evidence type="ECO:0000256" key="1">
    <source>
        <dbReference type="SAM" id="Phobius"/>
    </source>
</evidence>
<protein>
    <submittedName>
        <fullName evidence="2">Uncharacterized protein DUF2812</fullName>
    </submittedName>
</protein>
<dbReference type="Proteomes" id="UP000256388">
    <property type="component" value="Unassembled WGS sequence"/>
</dbReference>
<keyword evidence="3" id="KW-1185">Reference proteome</keyword>
<keyword evidence="1" id="KW-0472">Membrane</keyword>
<reference evidence="2 3" key="1">
    <citation type="submission" date="2018-08" db="EMBL/GenBank/DDBJ databases">
        <title>Genomic Encyclopedia of Type Strains, Phase IV (KMG-IV): sequencing the most valuable type-strain genomes for metagenomic binning, comparative biology and taxonomic classification.</title>
        <authorList>
            <person name="Goeker M."/>
        </authorList>
    </citation>
    <scope>NUCLEOTIDE SEQUENCE [LARGE SCALE GENOMIC DNA]</scope>
    <source>
        <strain evidence="2 3">DSM 23923</strain>
    </source>
</reference>
<proteinExistence type="predicted"/>
<gene>
    <name evidence="2" type="ORF">DFR64_2149</name>
</gene>
<evidence type="ECO:0000313" key="3">
    <source>
        <dbReference type="Proteomes" id="UP000256388"/>
    </source>
</evidence>
<dbReference type="EMBL" id="QUMS01000002">
    <property type="protein sequence ID" value="REG08774.1"/>
    <property type="molecule type" value="Genomic_DNA"/>
</dbReference>
<dbReference type="OrthoDB" id="8757095at2"/>
<keyword evidence="1" id="KW-1133">Transmembrane helix</keyword>
<accession>A0A347ZPE2</accession>
<dbReference type="RefSeq" id="WP_116225419.1">
    <property type="nucleotide sequence ID" value="NZ_AP018437.1"/>
</dbReference>
<dbReference type="AlphaFoldDB" id="A0A347ZPE2"/>
<dbReference type="InterPro" id="IPR021359">
    <property type="entry name" value="DUF2812"/>
</dbReference>
<name>A0A347ZPE2_9CHLR</name>
<feature type="transmembrane region" description="Helical" evidence="1">
    <location>
        <begin position="113"/>
        <end position="131"/>
    </location>
</feature>
<dbReference type="Pfam" id="PF11193">
    <property type="entry name" value="DUF2812"/>
    <property type="match status" value="1"/>
</dbReference>
<keyword evidence="1" id="KW-0812">Transmembrane</keyword>
<feature type="transmembrane region" description="Helical" evidence="1">
    <location>
        <begin position="143"/>
        <end position="161"/>
    </location>
</feature>
<evidence type="ECO:0000313" key="2">
    <source>
        <dbReference type="EMBL" id="REG08774.1"/>
    </source>
</evidence>
<sequence>MKKFKWFWSWQDEKIENWLQEMALSGWKLSTIPLPGLFSFESIPPAAITYRLDYHNRQKIGMNAYLDTFLDDGWEFITKLNGWLYFSKPLPASGNQLPELSVQPKIDKLTHQLSIMGSFVPLMTLWFPLFGNHASPPFRELLLVVYVLSLVIFLMTIIKGYQRVRELKKQS</sequence>
<comment type="caution">
    <text evidence="2">The sequence shown here is derived from an EMBL/GenBank/DDBJ whole genome shotgun (WGS) entry which is preliminary data.</text>
</comment>